<dbReference type="InterPro" id="IPR007922">
    <property type="entry name" value="DciA-like"/>
</dbReference>
<evidence type="ECO:0000313" key="2">
    <source>
        <dbReference type="Proteomes" id="UP000244962"/>
    </source>
</evidence>
<reference evidence="2" key="1">
    <citation type="submission" date="2018-04" db="EMBL/GenBank/DDBJ databases">
        <authorList>
            <person name="Liu S."/>
            <person name="Wang Z."/>
            <person name="Li J."/>
        </authorList>
    </citation>
    <scope>NUCLEOTIDE SEQUENCE [LARGE SCALE GENOMIC DNA]</scope>
    <source>
        <strain evidence="2">622</strain>
    </source>
</reference>
<sequence>MYPPSSLPTPFTSKPDGSLTVPLSVRLRASATVSDLTPGSDKGAEAARVYVRFKELFGGHKHYARSKRKSRTDAAESVPFGAGRDPKGLGDIVGALTSQLGWDSPLAQSELVANWTSLAGEETANHSTPVGIDNGVLTVQCESTAWATQLRIMRVEIMTHIAVRYPQAGIESIRFLGPNVPSFKRGPRSVQGRGVRDTYG</sequence>
<evidence type="ECO:0000313" key="1">
    <source>
        <dbReference type="EMBL" id="PWC06008.1"/>
    </source>
</evidence>
<proteinExistence type="predicted"/>
<dbReference type="EMBL" id="QEFB01000017">
    <property type="protein sequence ID" value="PWC06008.1"/>
    <property type="molecule type" value="Genomic_DNA"/>
</dbReference>
<dbReference type="OrthoDB" id="5516926at2"/>
<organism evidence="1 2">
    <name type="scientific">Mycetocola zhujimingii</name>
    <dbReference type="NCBI Taxonomy" id="2079792"/>
    <lineage>
        <taxon>Bacteria</taxon>
        <taxon>Bacillati</taxon>
        <taxon>Actinomycetota</taxon>
        <taxon>Actinomycetes</taxon>
        <taxon>Micrococcales</taxon>
        <taxon>Microbacteriaceae</taxon>
        <taxon>Mycetocola</taxon>
    </lineage>
</organism>
<dbReference type="PANTHER" id="PTHR36456:SF1">
    <property type="entry name" value="UPF0232 PROTEIN SCO3875"/>
    <property type="match status" value="1"/>
</dbReference>
<protein>
    <submittedName>
        <fullName evidence="1">DUF721 domain-containing protein</fullName>
    </submittedName>
</protein>
<accession>A0A2U1TAT4</accession>
<gene>
    <name evidence="1" type="ORF">DF223_13295</name>
</gene>
<dbReference type="PANTHER" id="PTHR36456">
    <property type="entry name" value="UPF0232 PROTEIN SCO3875"/>
    <property type="match status" value="1"/>
</dbReference>
<dbReference type="KEGG" id="myl:C3E77_00025"/>
<dbReference type="Proteomes" id="UP000244962">
    <property type="component" value="Unassembled WGS sequence"/>
</dbReference>
<keyword evidence="2" id="KW-1185">Reference proteome</keyword>
<dbReference type="AlphaFoldDB" id="A0A2U1TAT4"/>
<dbReference type="Pfam" id="PF05258">
    <property type="entry name" value="DciA"/>
    <property type="match status" value="1"/>
</dbReference>
<comment type="caution">
    <text evidence="1">The sequence shown here is derived from an EMBL/GenBank/DDBJ whole genome shotgun (WGS) entry which is preliminary data.</text>
</comment>
<name>A0A2U1TAT4_9MICO</name>